<evidence type="ECO:0000256" key="4">
    <source>
        <dbReference type="ARBA" id="ARBA00023002"/>
    </source>
</evidence>
<sequence>MPVLSWPMMESSSIAQKLFLASVLAPSALTLAWYGYFCLATREGRRLSEAQRAHFPLGSLGAWVDLLRVNRRILKEADPRTGLCVQWLGASKGWAVTKAEHAEKVLTSSWSRTPPHGGNPEAAVAMSAGTFHIKMFMGFQSVGVLDGPEWRNIRNHMSRYVQSSSHLKAQFDCIHGLANEAMDYFLSPDRPQTQEVSHALFTMAYDVLAKAVFGEHSGFLRQLRDTGDTHPVVHALAKTMHEMTRRMGSFNPLDWVYVLDFLRPSQRDFVRAYQIVWSYVAEIVARRREDQSESFLFHLAKSESERLIFDNVQTCMWAGHESTAAALSFTLHELASRPELQRALEEEVQAVAGSAGELRYEHMRELKLVSAVMEESLRLHPPAIWTNRALQEDLVLDGQRLPKGTIVVVPIHAVHRSPLNWEAPDEFRPERLLDTTVVPGSQIPFGSMSSRRVCPGYRLAPFELRVALATFALRGLRVSRDAGTPLPEIRANGAFQLCLKNYLRVTTSQAPVTQAN</sequence>
<accession>A0A6U6WW80</accession>
<keyword evidence="3" id="KW-0479">Metal-binding</keyword>
<evidence type="ECO:0000313" key="7">
    <source>
        <dbReference type="EMBL" id="CAD9645849.1"/>
    </source>
</evidence>
<dbReference type="SUPFAM" id="SSF48264">
    <property type="entry name" value="Cytochrome P450"/>
    <property type="match status" value="1"/>
</dbReference>
<dbReference type="GO" id="GO:0005506">
    <property type="term" value="F:iron ion binding"/>
    <property type="evidence" value="ECO:0007669"/>
    <property type="project" value="InterPro"/>
</dbReference>
<evidence type="ECO:0008006" key="8">
    <source>
        <dbReference type="Google" id="ProtNLM"/>
    </source>
</evidence>
<proteinExistence type="inferred from homology"/>
<evidence type="ECO:0000256" key="1">
    <source>
        <dbReference type="ARBA" id="ARBA00010617"/>
    </source>
</evidence>
<dbReference type="PRINTS" id="PR00359">
    <property type="entry name" value="BP450"/>
</dbReference>
<keyword evidence="5" id="KW-0408">Iron</keyword>
<evidence type="ECO:0000256" key="6">
    <source>
        <dbReference type="ARBA" id="ARBA00023033"/>
    </source>
</evidence>
<name>A0A6U6WW80_9DINO</name>
<evidence type="ECO:0000256" key="5">
    <source>
        <dbReference type="ARBA" id="ARBA00023004"/>
    </source>
</evidence>
<keyword evidence="6" id="KW-0503">Monooxygenase</keyword>
<dbReference type="AlphaFoldDB" id="A0A6U6WW80"/>
<dbReference type="GO" id="GO:0004497">
    <property type="term" value="F:monooxygenase activity"/>
    <property type="evidence" value="ECO:0007669"/>
    <property type="project" value="UniProtKB-KW"/>
</dbReference>
<dbReference type="InterPro" id="IPR050196">
    <property type="entry name" value="Cytochrome_P450_Monoox"/>
</dbReference>
<protein>
    <recommendedName>
        <fullName evidence="8">Cytochrome P450</fullName>
    </recommendedName>
</protein>
<reference evidence="7" key="1">
    <citation type="submission" date="2021-01" db="EMBL/GenBank/DDBJ databases">
        <authorList>
            <person name="Corre E."/>
            <person name="Pelletier E."/>
            <person name="Niang G."/>
            <person name="Scheremetjew M."/>
            <person name="Finn R."/>
            <person name="Kale V."/>
            <person name="Holt S."/>
            <person name="Cochrane G."/>
            <person name="Meng A."/>
            <person name="Brown T."/>
            <person name="Cohen L."/>
        </authorList>
    </citation>
    <scope>NUCLEOTIDE SEQUENCE</scope>
    <source>
        <strain evidence="7">RCC3387</strain>
    </source>
</reference>
<organism evidence="7">
    <name type="scientific">Zooxanthella nutricula</name>
    <dbReference type="NCBI Taxonomy" id="1333877"/>
    <lineage>
        <taxon>Eukaryota</taxon>
        <taxon>Sar</taxon>
        <taxon>Alveolata</taxon>
        <taxon>Dinophyceae</taxon>
        <taxon>Peridiniales</taxon>
        <taxon>Peridiniales incertae sedis</taxon>
        <taxon>Zooxanthella</taxon>
    </lineage>
</organism>
<evidence type="ECO:0000256" key="3">
    <source>
        <dbReference type="ARBA" id="ARBA00022723"/>
    </source>
</evidence>
<evidence type="ECO:0000256" key="2">
    <source>
        <dbReference type="ARBA" id="ARBA00022617"/>
    </source>
</evidence>
<dbReference type="InterPro" id="IPR001128">
    <property type="entry name" value="Cyt_P450"/>
</dbReference>
<dbReference type="CDD" id="cd00302">
    <property type="entry name" value="cytochrome_P450"/>
    <property type="match status" value="1"/>
</dbReference>
<dbReference type="EMBL" id="HBGW01100623">
    <property type="protein sequence ID" value="CAD9645849.1"/>
    <property type="molecule type" value="Transcribed_RNA"/>
</dbReference>
<dbReference type="Gene3D" id="1.10.630.10">
    <property type="entry name" value="Cytochrome P450"/>
    <property type="match status" value="1"/>
</dbReference>
<dbReference type="PRINTS" id="PR00385">
    <property type="entry name" value="P450"/>
</dbReference>
<dbReference type="Pfam" id="PF00067">
    <property type="entry name" value="p450"/>
    <property type="match status" value="1"/>
</dbReference>
<dbReference type="PANTHER" id="PTHR24291">
    <property type="entry name" value="CYTOCHROME P450 FAMILY 4"/>
    <property type="match status" value="1"/>
</dbReference>
<gene>
    <name evidence="7" type="ORF">BRAN1462_LOCUS63671</name>
</gene>
<comment type="similarity">
    <text evidence="1">Belongs to the cytochrome P450 family.</text>
</comment>
<dbReference type="InterPro" id="IPR002397">
    <property type="entry name" value="Cyt_P450_B"/>
</dbReference>
<dbReference type="GO" id="GO:0020037">
    <property type="term" value="F:heme binding"/>
    <property type="evidence" value="ECO:0007669"/>
    <property type="project" value="InterPro"/>
</dbReference>
<dbReference type="PANTHER" id="PTHR24291:SF50">
    <property type="entry name" value="BIFUNCTIONAL ALBAFLAVENONE MONOOXYGENASE_TERPENE SYNTHASE"/>
    <property type="match status" value="1"/>
</dbReference>
<keyword evidence="4" id="KW-0560">Oxidoreductase</keyword>
<dbReference type="GO" id="GO:0016705">
    <property type="term" value="F:oxidoreductase activity, acting on paired donors, with incorporation or reduction of molecular oxygen"/>
    <property type="evidence" value="ECO:0007669"/>
    <property type="project" value="InterPro"/>
</dbReference>
<dbReference type="InterPro" id="IPR036396">
    <property type="entry name" value="Cyt_P450_sf"/>
</dbReference>
<keyword evidence="2" id="KW-0349">Heme</keyword>